<name>A0A7T6XFT1_PENDI</name>
<accession>A0A7T6XFT1</accession>
<dbReference type="AlphaFoldDB" id="A0A7T6XFT1"/>
<dbReference type="Proteomes" id="UP000595662">
    <property type="component" value="Chromosome 1"/>
</dbReference>
<proteinExistence type="predicted"/>
<evidence type="ECO:0000313" key="2">
    <source>
        <dbReference type="Proteomes" id="UP000595662"/>
    </source>
</evidence>
<dbReference type="GeneID" id="90952478"/>
<dbReference type="VEuPathDB" id="FungiDB:PDIP_83170"/>
<dbReference type="EMBL" id="CP060774">
    <property type="protein sequence ID" value="QQK40301.1"/>
    <property type="molecule type" value="Genomic_DNA"/>
</dbReference>
<sequence>MRRMYHQGVEQGLGTDAQQATFREYLANLDHSEEAFQRELLNLSTNARFSTMSQSGQTIQLTEPERVADEVRWVLQRIPSVDTTI</sequence>
<reference evidence="1 2" key="1">
    <citation type="submission" date="2020-08" db="EMBL/GenBank/DDBJ databases">
        <title>The completed genome sequence of the pathogenic ascomycete fungus Penicillium digitatum.</title>
        <authorList>
            <person name="Wang M."/>
        </authorList>
    </citation>
    <scope>NUCLEOTIDE SEQUENCE [LARGE SCALE GENOMIC DNA]</scope>
    <source>
        <strain evidence="1 2">PdW03</strain>
    </source>
</reference>
<evidence type="ECO:0000313" key="1">
    <source>
        <dbReference type="EMBL" id="QQK40301.1"/>
    </source>
</evidence>
<protein>
    <submittedName>
        <fullName evidence="1">Catalytic protein</fullName>
    </submittedName>
</protein>
<organism evidence="1 2">
    <name type="scientific">Penicillium digitatum</name>
    <name type="common">Green mold</name>
    <dbReference type="NCBI Taxonomy" id="36651"/>
    <lineage>
        <taxon>Eukaryota</taxon>
        <taxon>Fungi</taxon>
        <taxon>Dikarya</taxon>
        <taxon>Ascomycota</taxon>
        <taxon>Pezizomycotina</taxon>
        <taxon>Eurotiomycetes</taxon>
        <taxon>Eurotiomycetidae</taxon>
        <taxon>Eurotiales</taxon>
        <taxon>Aspergillaceae</taxon>
        <taxon>Penicillium</taxon>
    </lineage>
</organism>
<dbReference type="RefSeq" id="XP_065955807.1">
    <property type="nucleotide sequence ID" value="XM_066100407.1"/>
</dbReference>
<gene>
    <name evidence="1" type="ORF">Pdw03_3155</name>
</gene>